<evidence type="ECO:0000256" key="1">
    <source>
        <dbReference type="SAM" id="SignalP"/>
    </source>
</evidence>
<comment type="caution">
    <text evidence="3">The sequence shown here is derived from an EMBL/GenBank/DDBJ whole genome shotgun (WGS) entry which is preliminary data.</text>
</comment>
<gene>
    <name evidence="3" type="ORF">CUNI_LOCUS14622</name>
</gene>
<name>A0A8S3ZHL3_9EUPU</name>
<feature type="signal peptide" evidence="1">
    <location>
        <begin position="1"/>
        <end position="22"/>
    </location>
</feature>
<dbReference type="EMBL" id="CAJHNH020003335">
    <property type="protein sequence ID" value="CAG5129064.1"/>
    <property type="molecule type" value="Genomic_DNA"/>
</dbReference>
<dbReference type="Pfam" id="PF25293">
    <property type="entry name" value="Beta-prop_EMC1_N"/>
    <property type="match status" value="1"/>
</dbReference>
<dbReference type="InterPro" id="IPR026895">
    <property type="entry name" value="EMC1"/>
</dbReference>
<keyword evidence="1" id="KW-0732">Signal</keyword>
<evidence type="ECO:0000313" key="3">
    <source>
        <dbReference type="EMBL" id="CAG5129064.1"/>
    </source>
</evidence>
<dbReference type="PANTHER" id="PTHR21573:SF0">
    <property type="entry name" value="ER MEMBRANE PROTEIN COMPLEX SUBUNIT 1"/>
    <property type="match status" value="1"/>
</dbReference>
<dbReference type="Proteomes" id="UP000678393">
    <property type="component" value="Unassembled WGS sequence"/>
</dbReference>
<dbReference type="InterPro" id="IPR058545">
    <property type="entry name" value="Beta-prop_EMC1_1st"/>
</dbReference>
<dbReference type="SUPFAM" id="SSF50998">
    <property type="entry name" value="Quinoprotein alcohol dehydrogenase-like"/>
    <property type="match status" value="1"/>
</dbReference>
<dbReference type="GO" id="GO:0034975">
    <property type="term" value="P:protein folding in endoplasmic reticulum"/>
    <property type="evidence" value="ECO:0007669"/>
    <property type="project" value="TreeGrafter"/>
</dbReference>
<dbReference type="PANTHER" id="PTHR21573">
    <property type="entry name" value="ER MEMBRANE PROTEIN COMPLEX SUBUNIT 1"/>
    <property type="match status" value="1"/>
</dbReference>
<feature type="domain" description="EMC1 first beta-propeller" evidence="2">
    <location>
        <begin position="23"/>
        <end position="129"/>
    </location>
</feature>
<proteinExistence type="predicted"/>
<dbReference type="InterPro" id="IPR015943">
    <property type="entry name" value="WD40/YVTN_repeat-like_dom_sf"/>
</dbReference>
<evidence type="ECO:0000259" key="2">
    <source>
        <dbReference type="Pfam" id="PF25293"/>
    </source>
</evidence>
<reference evidence="3" key="1">
    <citation type="submission" date="2021-04" db="EMBL/GenBank/DDBJ databases">
        <authorList>
            <consortium name="Molecular Ecology Group"/>
        </authorList>
    </citation>
    <scope>NUCLEOTIDE SEQUENCE</scope>
</reference>
<dbReference type="OrthoDB" id="28092at2759"/>
<protein>
    <recommendedName>
        <fullName evidence="2">EMC1 first beta-propeller domain-containing protein</fullName>
    </recommendedName>
</protein>
<evidence type="ECO:0000313" key="4">
    <source>
        <dbReference type="Proteomes" id="UP000678393"/>
    </source>
</evidence>
<dbReference type="InterPro" id="IPR011047">
    <property type="entry name" value="Quinoprotein_ADH-like_sf"/>
</dbReference>
<organism evidence="3 4">
    <name type="scientific">Candidula unifasciata</name>
    <dbReference type="NCBI Taxonomy" id="100452"/>
    <lineage>
        <taxon>Eukaryota</taxon>
        <taxon>Metazoa</taxon>
        <taxon>Spiralia</taxon>
        <taxon>Lophotrochozoa</taxon>
        <taxon>Mollusca</taxon>
        <taxon>Gastropoda</taxon>
        <taxon>Heterobranchia</taxon>
        <taxon>Euthyneura</taxon>
        <taxon>Panpulmonata</taxon>
        <taxon>Eupulmonata</taxon>
        <taxon>Stylommatophora</taxon>
        <taxon>Helicina</taxon>
        <taxon>Helicoidea</taxon>
        <taxon>Geomitridae</taxon>
        <taxon>Candidula</taxon>
    </lineage>
</organism>
<dbReference type="GO" id="GO:0072546">
    <property type="term" value="C:EMC complex"/>
    <property type="evidence" value="ECO:0007669"/>
    <property type="project" value="InterPro"/>
</dbReference>
<accession>A0A8S3ZHL3</accession>
<sequence>MANPSRLLSSLLLSAVFWCALGLYEDQAGLFDWKQDYVGKVQHFYWEQSHSPGKRVLVATEKNVIASLNAHDGSIVWRRLFETSMRGRIDQFLHRDSVLISVHAGGQFVRSWQVESGSLIWEKSLSNDVNSW</sequence>
<dbReference type="Gene3D" id="2.130.10.10">
    <property type="entry name" value="YVTN repeat-like/Quinoprotein amine dehydrogenase"/>
    <property type="match status" value="1"/>
</dbReference>
<keyword evidence="4" id="KW-1185">Reference proteome</keyword>
<feature type="chain" id="PRO_5035866817" description="EMC1 first beta-propeller domain-containing protein" evidence="1">
    <location>
        <begin position="23"/>
        <end position="132"/>
    </location>
</feature>
<dbReference type="AlphaFoldDB" id="A0A8S3ZHL3"/>